<keyword evidence="2" id="KW-1185">Reference proteome</keyword>
<dbReference type="AlphaFoldDB" id="A0A2J7ZJI6"/>
<accession>A0A2J7ZJI6</accession>
<gene>
    <name evidence="1" type="ORF">TSOC_013750</name>
</gene>
<dbReference type="Proteomes" id="UP000236333">
    <property type="component" value="Unassembled WGS sequence"/>
</dbReference>
<dbReference type="EMBL" id="PGGS01001415">
    <property type="protein sequence ID" value="PNH00428.1"/>
    <property type="molecule type" value="Genomic_DNA"/>
</dbReference>
<sequence length="78" mass="8071">FLVPSAAALAFPAAAGLRQPAGKVVNSWRKAFQDPPPSAPPPAFKLATRAASSRRHAAKQAGCQLAIAWAQVGKRPGN</sequence>
<name>A0A2J7ZJI6_9CHLO</name>
<proteinExistence type="predicted"/>
<reference evidence="1 2" key="1">
    <citation type="journal article" date="2017" name="Mol. Biol. Evol.">
        <title>The 4-celled Tetrabaena socialis nuclear genome reveals the essential components for genetic control of cell number at the origin of multicellularity in the volvocine lineage.</title>
        <authorList>
            <person name="Featherston J."/>
            <person name="Arakaki Y."/>
            <person name="Hanschen E.R."/>
            <person name="Ferris P.J."/>
            <person name="Michod R.E."/>
            <person name="Olson B.J.S.C."/>
            <person name="Nozaki H."/>
            <person name="Durand P.M."/>
        </authorList>
    </citation>
    <scope>NUCLEOTIDE SEQUENCE [LARGE SCALE GENOMIC DNA]</scope>
    <source>
        <strain evidence="1 2">NIES-571</strain>
    </source>
</reference>
<evidence type="ECO:0000313" key="2">
    <source>
        <dbReference type="Proteomes" id="UP000236333"/>
    </source>
</evidence>
<feature type="non-terminal residue" evidence="1">
    <location>
        <position position="1"/>
    </location>
</feature>
<comment type="caution">
    <text evidence="1">The sequence shown here is derived from an EMBL/GenBank/DDBJ whole genome shotgun (WGS) entry which is preliminary data.</text>
</comment>
<protein>
    <submittedName>
        <fullName evidence="1">Uncharacterized protein</fullName>
    </submittedName>
</protein>
<organism evidence="1 2">
    <name type="scientific">Tetrabaena socialis</name>
    <dbReference type="NCBI Taxonomy" id="47790"/>
    <lineage>
        <taxon>Eukaryota</taxon>
        <taxon>Viridiplantae</taxon>
        <taxon>Chlorophyta</taxon>
        <taxon>core chlorophytes</taxon>
        <taxon>Chlorophyceae</taxon>
        <taxon>CS clade</taxon>
        <taxon>Chlamydomonadales</taxon>
        <taxon>Tetrabaenaceae</taxon>
        <taxon>Tetrabaena</taxon>
    </lineage>
</organism>
<evidence type="ECO:0000313" key="1">
    <source>
        <dbReference type="EMBL" id="PNH00428.1"/>
    </source>
</evidence>